<gene>
    <name evidence="1" type="ORF">SRT_16100</name>
</gene>
<proteinExistence type="predicted"/>
<evidence type="ECO:0000313" key="2">
    <source>
        <dbReference type="Proteomes" id="UP000217758"/>
    </source>
</evidence>
<dbReference type="KEGG" id="strg:SRT_16100"/>
<dbReference type="AlphaFoldDB" id="A0A1L7LL19"/>
<dbReference type="Proteomes" id="UP000217758">
    <property type="component" value="Chromosome"/>
</dbReference>
<name>A0A1L7LL19_9STRE</name>
<dbReference type="InterPro" id="IPR010324">
    <property type="entry name" value="DRP"/>
</dbReference>
<protein>
    <submittedName>
        <fullName evidence="1">Type II site-specific deoxyribonuclease</fullName>
    </submittedName>
</protein>
<dbReference type="EMBL" id="AP014612">
    <property type="protein sequence ID" value="BAQ24871.1"/>
    <property type="molecule type" value="Genomic_DNA"/>
</dbReference>
<keyword evidence="2" id="KW-1185">Reference proteome</keyword>
<dbReference type="InterPro" id="IPR043025">
    <property type="entry name" value="DRP_PD-(D/E)XK_dom"/>
</dbReference>
<accession>A0A1L7LL19</accession>
<reference evidence="1 2" key="1">
    <citation type="journal article" date="2016" name="Microbiol. Immunol.">
        <title>Complete genome sequence of Streptococcus troglodytae TKU31 isolated from the oral cavity of a chimpanzee (Pan troglodytes).</title>
        <authorList>
            <person name="Okamoto M."/>
            <person name="Naito M."/>
            <person name="Miyanohara M."/>
            <person name="Imai S."/>
            <person name="Nomura Y."/>
            <person name="Saito W."/>
            <person name="Momoi Y."/>
            <person name="Takada K."/>
            <person name="Miyabe-Nishiwaki T."/>
            <person name="Tomonaga M."/>
            <person name="Hanada N."/>
        </authorList>
    </citation>
    <scope>NUCLEOTIDE SEQUENCE [LARGE SCALE GENOMIC DNA]</scope>
    <source>
        <strain evidence="2">TKU 31</strain>
    </source>
</reference>
<dbReference type="REBASE" id="173780">
    <property type="entry name" value="Str31ORF16090P"/>
</dbReference>
<dbReference type="Gene3D" id="3.40.210.30">
    <property type="entry name" value="Dam replacing family, catalytic PD-(D/E)XK domain"/>
    <property type="match status" value="1"/>
</dbReference>
<organism evidence="1 2">
    <name type="scientific">Streptococcus troglodytae</name>
    <dbReference type="NCBI Taxonomy" id="1111760"/>
    <lineage>
        <taxon>Bacteria</taxon>
        <taxon>Bacillati</taxon>
        <taxon>Bacillota</taxon>
        <taxon>Bacilli</taxon>
        <taxon>Lactobacillales</taxon>
        <taxon>Streptococcaceae</taxon>
        <taxon>Streptococcus</taxon>
    </lineage>
</organism>
<evidence type="ECO:0000313" key="1">
    <source>
        <dbReference type="EMBL" id="BAQ24871.1"/>
    </source>
</evidence>
<dbReference type="Pfam" id="PF06044">
    <property type="entry name" value="DpnI"/>
    <property type="match status" value="1"/>
</dbReference>
<sequence>MINRLEAENNPNFFFLNYSNEMKVNNFIIIPKHFFAPNIIIKRNH</sequence>